<evidence type="ECO:0000313" key="4">
    <source>
        <dbReference type="Proteomes" id="UP001239445"/>
    </source>
</evidence>
<dbReference type="PANTHER" id="PTHR35391">
    <property type="entry name" value="C2H2-TYPE DOMAIN-CONTAINING PROTEIN-RELATED"/>
    <property type="match status" value="1"/>
</dbReference>
<accession>A0AAJ0BHF2</accession>
<gene>
    <name evidence="3" type="ORF">QBC47DRAFT_137444</name>
</gene>
<dbReference type="Pfam" id="PF20233">
    <property type="entry name" value="DUF6590"/>
    <property type="match status" value="1"/>
</dbReference>
<dbReference type="InterPro" id="IPR046497">
    <property type="entry name" value="DUF6590"/>
</dbReference>
<organism evidence="3 4">
    <name type="scientific">Echria macrotheca</name>
    <dbReference type="NCBI Taxonomy" id="438768"/>
    <lineage>
        <taxon>Eukaryota</taxon>
        <taxon>Fungi</taxon>
        <taxon>Dikarya</taxon>
        <taxon>Ascomycota</taxon>
        <taxon>Pezizomycotina</taxon>
        <taxon>Sordariomycetes</taxon>
        <taxon>Sordariomycetidae</taxon>
        <taxon>Sordariales</taxon>
        <taxon>Schizotheciaceae</taxon>
        <taxon>Echria</taxon>
    </lineage>
</organism>
<feature type="region of interest" description="Disordered" evidence="1">
    <location>
        <begin position="30"/>
        <end position="64"/>
    </location>
</feature>
<proteinExistence type="predicted"/>
<feature type="region of interest" description="Disordered" evidence="1">
    <location>
        <begin position="383"/>
        <end position="407"/>
    </location>
</feature>
<dbReference type="Proteomes" id="UP001239445">
    <property type="component" value="Unassembled WGS sequence"/>
</dbReference>
<name>A0AAJ0BHF2_9PEZI</name>
<keyword evidence="4" id="KW-1185">Reference proteome</keyword>
<comment type="caution">
    <text evidence="3">The sequence shown here is derived from an EMBL/GenBank/DDBJ whole genome shotgun (WGS) entry which is preliminary data.</text>
</comment>
<evidence type="ECO:0000259" key="2">
    <source>
        <dbReference type="Pfam" id="PF20233"/>
    </source>
</evidence>
<sequence>MTAVTNGIRSSQGTPSGSTQVKIVVDTTEFTDNESDAITLPTPETSGAEDNTKIEGARPRPQGTQYGYRWEWDEASKDYIHLLEDGSRLLYTVYQKEAGGDVRKCIELQEETAKTTTPSRSASPDEEEGGTDEAESLAREAWRAKRKEQAEKEKIAQADQQNLASKPPLVVSSSTVISKPVPPPPLPAPPQRPLSPKLPEKKHYENSLDPEFDVIRQPRRFFCHGRIFKAVWFEPYGADAPARRADLDWTDECKPFYDTKPMAKFRWFVVVRRRLNHSLCFSITTFGGPGSAAKSRRGRAVDFVVLHRSSTLPPEPYPEEEITRAPLSVIIEEGEQYISPWARLDCGRIYTVEHNLKVMKIGRIHPDSLDLLEDYFRKSVEIDWEPGGGGQASKAREHQSPEPSTGE</sequence>
<dbReference type="EMBL" id="MU839829">
    <property type="protein sequence ID" value="KAK1758330.1"/>
    <property type="molecule type" value="Genomic_DNA"/>
</dbReference>
<feature type="region of interest" description="Disordered" evidence="1">
    <location>
        <begin position="110"/>
        <end position="200"/>
    </location>
</feature>
<dbReference type="AlphaFoldDB" id="A0AAJ0BHF2"/>
<evidence type="ECO:0000256" key="1">
    <source>
        <dbReference type="SAM" id="MobiDB-lite"/>
    </source>
</evidence>
<feature type="domain" description="DUF6590" evidence="2">
    <location>
        <begin position="219"/>
        <end position="373"/>
    </location>
</feature>
<evidence type="ECO:0000313" key="3">
    <source>
        <dbReference type="EMBL" id="KAK1758330.1"/>
    </source>
</evidence>
<feature type="compositionally biased region" description="Acidic residues" evidence="1">
    <location>
        <begin position="124"/>
        <end position="135"/>
    </location>
</feature>
<feature type="compositionally biased region" description="Pro residues" evidence="1">
    <location>
        <begin position="180"/>
        <end position="193"/>
    </location>
</feature>
<feature type="compositionally biased region" description="Basic and acidic residues" evidence="1">
    <location>
        <begin position="136"/>
        <end position="156"/>
    </location>
</feature>
<feature type="region of interest" description="Disordered" evidence="1">
    <location>
        <begin position="1"/>
        <end position="20"/>
    </location>
</feature>
<protein>
    <recommendedName>
        <fullName evidence="2">DUF6590 domain-containing protein</fullName>
    </recommendedName>
</protein>
<reference evidence="3" key="1">
    <citation type="submission" date="2023-06" db="EMBL/GenBank/DDBJ databases">
        <title>Genome-scale phylogeny and comparative genomics of the fungal order Sordariales.</title>
        <authorList>
            <consortium name="Lawrence Berkeley National Laboratory"/>
            <person name="Hensen N."/>
            <person name="Bonometti L."/>
            <person name="Westerberg I."/>
            <person name="Brannstrom I.O."/>
            <person name="Guillou S."/>
            <person name="Cros-Aarteil S."/>
            <person name="Calhoun S."/>
            <person name="Haridas S."/>
            <person name="Kuo A."/>
            <person name="Mondo S."/>
            <person name="Pangilinan J."/>
            <person name="Riley R."/>
            <person name="Labutti K."/>
            <person name="Andreopoulos B."/>
            <person name="Lipzen A."/>
            <person name="Chen C."/>
            <person name="Yanf M."/>
            <person name="Daum C."/>
            <person name="Ng V."/>
            <person name="Clum A."/>
            <person name="Steindorff A."/>
            <person name="Ohm R."/>
            <person name="Martin F."/>
            <person name="Silar P."/>
            <person name="Natvig D."/>
            <person name="Lalanne C."/>
            <person name="Gautier V."/>
            <person name="Ament-Velasquez S.L."/>
            <person name="Kruys A."/>
            <person name="Hutchinson M.I."/>
            <person name="Powell A.J."/>
            <person name="Barry K."/>
            <person name="Miller A.N."/>
            <person name="Grigoriev I.V."/>
            <person name="Debuchy R."/>
            <person name="Gladieux P."/>
            <person name="Thoren M.H."/>
            <person name="Johannesson H."/>
        </authorList>
    </citation>
    <scope>NUCLEOTIDE SEQUENCE</scope>
    <source>
        <strain evidence="3">PSN4</strain>
    </source>
</reference>
<dbReference type="PANTHER" id="PTHR35391:SF5">
    <property type="entry name" value="DUF6590 DOMAIN-CONTAINING PROTEIN"/>
    <property type="match status" value="1"/>
</dbReference>